<sequence length="511" mass="56722">MGEDNDCAGANAGHAVVIGASIGGLCAARALQHRFAKVTILEADSLPTRPQGRRGTPQAWHNHFLLAAGREAIETLFPGFTHRLTDNGGCEIDPGLQAANCLINGWAPRSQTDMRMYFASRPMIEMTIRGFVASDPGITLIEGARVDHLLSRTDIGGPIIAGVLYRDAAGQTRELAADFVIDAGGRGSRAAKWMKEFGQEPAELTLDAKVSYSSRWYRWPTGDLPWYRFLTTFPDPDHHAPEPHQYLCSVFPIEDNSFIAVMGSWGLKMPTDVESYETAATKTRTREFSRLLIASEPLTGVHHTRSTRNVWRRFDRLDAPPRGFIALGDAVCAFNPIYAQGMSCASTAAVMVRRLSDAIDPRSAEFPKAFYAEQAKFLKGAWTLALSRDAGYEQASGSEALPEGFRKRLMRRTTWPVFHFISQACWEDEAVHTHFDRVYNLQETVFDLLRNPRVLAGLARYAVKAWLGLSKIPPATAPQLPPPDTDYTELRNRALGKRRKSRIAQKDSKCA</sequence>
<protein>
    <recommendedName>
        <fullName evidence="3">FAD-binding domain-containing protein</fullName>
    </recommendedName>
</protein>
<dbReference type="SUPFAM" id="SSF51905">
    <property type="entry name" value="FAD/NAD(P)-binding domain"/>
    <property type="match status" value="1"/>
</dbReference>
<evidence type="ECO:0008006" key="3">
    <source>
        <dbReference type="Google" id="ProtNLM"/>
    </source>
</evidence>
<dbReference type="Proteomes" id="UP000093795">
    <property type="component" value="Unassembled WGS sequence"/>
</dbReference>
<dbReference type="AlphaFoldDB" id="A0A1A3BCK9"/>
<dbReference type="OrthoDB" id="9790035at2"/>
<dbReference type="Gene3D" id="3.50.50.60">
    <property type="entry name" value="FAD/NAD(P)-binding domain"/>
    <property type="match status" value="1"/>
</dbReference>
<reference evidence="1 2" key="1">
    <citation type="submission" date="2016-06" db="EMBL/GenBank/DDBJ databases">
        <authorList>
            <person name="Kjaerup R.B."/>
            <person name="Dalgaard T.S."/>
            <person name="Juul-Madsen H.R."/>
        </authorList>
    </citation>
    <scope>NUCLEOTIDE SEQUENCE [LARGE SCALE GENOMIC DNA]</scope>
    <source>
        <strain evidence="1 2">1081914.2</strain>
    </source>
</reference>
<gene>
    <name evidence="1" type="ORF">A9X01_07580</name>
</gene>
<dbReference type="InterPro" id="IPR036188">
    <property type="entry name" value="FAD/NAD-bd_sf"/>
</dbReference>
<evidence type="ECO:0000313" key="1">
    <source>
        <dbReference type="EMBL" id="OBI72709.1"/>
    </source>
</evidence>
<dbReference type="RefSeq" id="WP_065123754.1">
    <property type="nucleotide sequence ID" value="NZ_LZKQ01000331.1"/>
</dbReference>
<organism evidence="1 2">
    <name type="scientific">Mycobacterium asiaticum</name>
    <dbReference type="NCBI Taxonomy" id="1790"/>
    <lineage>
        <taxon>Bacteria</taxon>
        <taxon>Bacillati</taxon>
        <taxon>Actinomycetota</taxon>
        <taxon>Actinomycetes</taxon>
        <taxon>Mycobacteriales</taxon>
        <taxon>Mycobacteriaceae</taxon>
        <taxon>Mycobacterium</taxon>
    </lineage>
</organism>
<evidence type="ECO:0000313" key="2">
    <source>
        <dbReference type="Proteomes" id="UP000093795"/>
    </source>
</evidence>
<proteinExistence type="predicted"/>
<name>A0A1A3BCK9_MYCAS</name>
<accession>A0A1A3BCK9</accession>
<dbReference type="PANTHER" id="PTHR43422">
    <property type="entry name" value="THIAMINE THIAZOLE SYNTHASE"/>
    <property type="match status" value="1"/>
</dbReference>
<dbReference type="PANTHER" id="PTHR43422:SF3">
    <property type="entry name" value="THIAMINE THIAZOLE SYNTHASE"/>
    <property type="match status" value="1"/>
</dbReference>
<dbReference type="EMBL" id="LZKQ01000331">
    <property type="protein sequence ID" value="OBI72709.1"/>
    <property type="molecule type" value="Genomic_DNA"/>
</dbReference>
<comment type="caution">
    <text evidence="1">The sequence shown here is derived from an EMBL/GenBank/DDBJ whole genome shotgun (WGS) entry which is preliminary data.</text>
</comment>